<dbReference type="Gene3D" id="3.40.50.300">
    <property type="entry name" value="P-loop containing nucleotide triphosphate hydrolases"/>
    <property type="match status" value="1"/>
</dbReference>
<dbReference type="OrthoDB" id="4025818at2759"/>
<reference evidence="1 2" key="1">
    <citation type="journal article" date="2012" name="G3 (Bethesda)">
        <title>Pichia sorbitophila, an interspecies yeast hybrid reveals early steps of genome resolution following polyploidization.</title>
        <authorList>
            <person name="Leh Louis V."/>
            <person name="Despons L."/>
            <person name="Friedrich A."/>
            <person name="Martin T."/>
            <person name="Durrens P."/>
            <person name="Casaregola S."/>
            <person name="Neuveglise C."/>
            <person name="Fairhead C."/>
            <person name="Marck C."/>
            <person name="Cruz J.A."/>
            <person name="Straub M.L."/>
            <person name="Kugler V."/>
            <person name="Sacerdot C."/>
            <person name="Uzunov Z."/>
            <person name="Thierry A."/>
            <person name="Weiss S."/>
            <person name="Bleykasten C."/>
            <person name="De Montigny J."/>
            <person name="Jacques N."/>
            <person name="Jung P."/>
            <person name="Lemaire M."/>
            <person name="Mallet S."/>
            <person name="Morel G."/>
            <person name="Richard G.F."/>
            <person name="Sarkar A."/>
            <person name="Savel G."/>
            <person name="Schacherer J."/>
            <person name="Seret M.L."/>
            <person name="Talla E."/>
            <person name="Samson G."/>
            <person name="Jubin C."/>
            <person name="Poulain J."/>
            <person name="Vacherie B."/>
            <person name="Barbe V."/>
            <person name="Pelletier E."/>
            <person name="Sherman D.J."/>
            <person name="Westhof E."/>
            <person name="Weissenbach J."/>
            <person name="Baret P.V."/>
            <person name="Wincker P."/>
            <person name="Gaillardin C."/>
            <person name="Dujon B."/>
            <person name="Souciet J.L."/>
        </authorList>
    </citation>
    <scope>NUCLEOTIDE SEQUENCE [LARGE SCALE GENOMIC DNA]</scope>
    <source>
        <strain evidence="2">ATCC MYA-4447 / BCRC 22081 / CBS 7064 / NBRC 10061 / NRRL Y-12695</strain>
    </source>
</reference>
<proteinExistence type="predicted"/>
<keyword evidence="2" id="KW-1185">Reference proteome</keyword>
<dbReference type="AlphaFoldDB" id="G8Y141"/>
<dbReference type="Proteomes" id="UP000005222">
    <property type="component" value="Chromosome N"/>
</dbReference>
<dbReference type="InParanoid" id="G8Y141"/>
<dbReference type="EMBL" id="FO082046">
    <property type="protein sequence ID" value="CCE86544.1"/>
    <property type="molecule type" value="Genomic_DNA"/>
</dbReference>
<dbReference type="GO" id="GO:0005634">
    <property type="term" value="C:nucleus"/>
    <property type="evidence" value="ECO:0007669"/>
    <property type="project" value="InterPro"/>
</dbReference>
<protein>
    <submittedName>
        <fullName evidence="1">Piso0_005040 protein</fullName>
    </submittedName>
</protein>
<dbReference type="HOGENOM" id="CLU_1166223_0_0_1"/>
<dbReference type="GO" id="GO:0097196">
    <property type="term" value="C:Shu complex"/>
    <property type="evidence" value="ECO:0007669"/>
    <property type="project" value="InterPro"/>
</dbReference>
<dbReference type="OMA" id="EAWHECT"/>
<dbReference type="Pfam" id="PF16836">
    <property type="entry name" value="PSY3"/>
    <property type="match status" value="1"/>
</dbReference>
<dbReference type="GO" id="GO:0000725">
    <property type="term" value="P:recombinational repair"/>
    <property type="evidence" value="ECO:0007669"/>
    <property type="project" value="InterPro"/>
</dbReference>
<dbReference type="InterPro" id="IPR027417">
    <property type="entry name" value="P-loop_NTPase"/>
</dbReference>
<evidence type="ECO:0000313" key="2">
    <source>
        <dbReference type="Proteomes" id="UP000005222"/>
    </source>
</evidence>
<dbReference type="InterPro" id="IPR031779">
    <property type="entry name" value="Psy3"/>
</dbReference>
<accession>G8Y141</accession>
<name>G8Y141_PICSO</name>
<sequence>MKTKTLLDFFEIQKQEITLPLLDPSGTHVKLQGQLCHLLFEDRHSKKELFKSIKEPNTIAIFDCGRNGFSYLPDNFEVLDNFSSLDELLSSLEDILDIKACHPLYHKSLNTIIIDNLSVYYWDLKLLNSNTAPAGCTYKLKCHGNDYYLKLLSVLKKIKQKTQCNIITTSWSNTFEKGYNYSNAENKTIEGSDHDTEVDKFTFLPKQYLASFDFLIHSQFIASKSYVNIYDGKWIKTC</sequence>
<organism evidence="1 2">
    <name type="scientific">Pichia sorbitophila (strain ATCC MYA-4447 / BCRC 22081 / CBS 7064 / NBRC 10061 / NRRL Y-12695)</name>
    <name type="common">Hybrid yeast</name>
    <dbReference type="NCBI Taxonomy" id="559304"/>
    <lineage>
        <taxon>Eukaryota</taxon>
        <taxon>Fungi</taxon>
        <taxon>Dikarya</taxon>
        <taxon>Ascomycota</taxon>
        <taxon>Saccharomycotina</taxon>
        <taxon>Pichiomycetes</taxon>
        <taxon>Debaryomycetaceae</taxon>
        <taxon>Millerozyma</taxon>
    </lineage>
</organism>
<evidence type="ECO:0000313" key="1">
    <source>
        <dbReference type="EMBL" id="CCE86544.1"/>
    </source>
</evidence>
<gene>
    <name evidence="1" type="primary">Piso0_005040</name>
    <name evidence="1" type="ORF">GNLVRS01_PISO0N06547g</name>
</gene>